<reference evidence="6" key="1">
    <citation type="journal article" date="2019" name="Int. J. Syst. Evol. Microbiol.">
        <title>The Global Catalogue of Microorganisms (GCM) 10K type strain sequencing project: providing services to taxonomists for standard genome sequencing and annotation.</title>
        <authorList>
            <consortium name="The Broad Institute Genomics Platform"/>
            <consortium name="The Broad Institute Genome Sequencing Center for Infectious Disease"/>
            <person name="Wu L."/>
            <person name="Ma J."/>
        </authorList>
    </citation>
    <scope>NUCLEOTIDE SEQUENCE [LARGE SCALE GENOMIC DNA]</scope>
    <source>
        <strain evidence="6">CCUG 56608</strain>
    </source>
</reference>
<dbReference type="PRINTS" id="PR00598">
    <property type="entry name" value="HTHMARR"/>
</dbReference>
<dbReference type="InterPro" id="IPR036390">
    <property type="entry name" value="WH_DNA-bd_sf"/>
</dbReference>
<evidence type="ECO:0000256" key="2">
    <source>
        <dbReference type="ARBA" id="ARBA00023125"/>
    </source>
</evidence>
<dbReference type="Gene3D" id="1.10.10.10">
    <property type="entry name" value="Winged helix-like DNA-binding domain superfamily/Winged helix DNA-binding domain"/>
    <property type="match status" value="1"/>
</dbReference>
<accession>A0ABW3NDA1</accession>
<dbReference type="PANTHER" id="PTHR42756:SF1">
    <property type="entry name" value="TRANSCRIPTIONAL REPRESSOR OF EMRAB OPERON"/>
    <property type="match status" value="1"/>
</dbReference>
<dbReference type="InterPro" id="IPR036388">
    <property type="entry name" value="WH-like_DNA-bd_sf"/>
</dbReference>
<dbReference type="PROSITE" id="PS50995">
    <property type="entry name" value="HTH_MARR_2"/>
    <property type="match status" value="1"/>
</dbReference>
<dbReference type="SMART" id="SM00347">
    <property type="entry name" value="HTH_MARR"/>
    <property type="match status" value="1"/>
</dbReference>
<evidence type="ECO:0000259" key="4">
    <source>
        <dbReference type="PROSITE" id="PS50995"/>
    </source>
</evidence>
<evidence type="ECO:0000313" key="5">
    <source>
        <dbReference type="EMBL" id="MFD1065622.1"/>
    </source>
</evidence>
<dbReference type="InterPro" id="IPR000835">
    <property type="entry name" value="HTH_MarR-typ"/>
</dbReference>
<name>A0ABW3NDA1_9BACI</name>
<dbReference type="PROSITE" id="PS01117">
    <property type="entry name" value="HTH_MARR_1"/>
    <property type="match status" value="1"/>
</dbReference>
<sequence length="152" mass="17492">MEGQLINQEDKNELSKLLSIMVHKFIVAYGKILDSDISGSQVYILEILTADGAKKSSELSERLGISLPAVTNLTNKLVQKGYIERKPSENDRRITLMQITLLGSEMLDQINEKYFALTDSLWKDFSNEELRDLHGYYKKMVDNLKEYKLDKE</sequence>
<keyword evidence="6" id="KW-1185">Reference proteome</keyword>
<protein>
    <submittedName>
        <fullName evidence="5">MarR family winged helix-turn-helix transcriptional regulator</fullName>
    </submittedName>
</protein>
<dbReference type="RefSeq" id="WP_379591216.1">
    <property type="nucleotide sequence ID" value="NZ_JBHTKK010000005.1"/>
</dbReference>
<dbReference type="Proteomes" id="UP001597041">
    <property type="component" value="Unassembled WGS sequence"/>
</dbReference>
<dbReference type="SUPFAM" id="SSF46785">
    <property type="entry name" value="Winged helix' DNA-binding domain"/>
    <property type="match status" value="1"/>
</dbReference>
<proteinExistence type="predicted"/>
<keyword evidence="2" id="KW-0238">DNA-binding</keyword>
<keyword evidence="3" id="KW-0804">Transcription</keyword>
<dbReference type="PANTHER" id="PTHR42756">
    <property type="entry name" value="TRANSCRIPTIONAL REGULATOR, MARR"/>
    <property type="match status" value="1"/>
</dbReference>
<evidence type="ECO:0000256" key="3">
    <source>
        <dbReference type="ARBA" id="ARBA00023163"/>
    </source>
</evidence>
<evidence type="ECO:0000256" key="1">
    <source>
        <dbReference type="ARBA" id="ARBA00023015"/>
    </source>
</evidence>
<dbReference type="InterPro" id="IPR023187">
    <property type="entry name" value="Tscrpt_reg_MarR-type_CS"/>
</dbReference>
<keyword evidence="1" id="KW-0805">Transcription regulation</keyword>
<evidence type="ECO:0000313" key="6">
    <source>
        <dbReference type="Proteomes" id="UP001597041"/>
    </source>
</evidence>
<gene>
    <name evidence="5" type="ORF">ACFQ19_06255</name>
</gene>
<dbReference type="EMBL" id="JBHTKK010000005">
    <property type="protein sequence ID" value="MFD1065622.1"/>
    <property type="molecule type" value="Genomic_DNA"/>
</dbReference>
<organism evidence="5 6">
    <name type="scientific">Oceanobacillus locisalsi</name>
    <dbReference type="NCBI Taxonomy" id="546107"/>
    <lineage>
        <taxon>Bacteria</taxon>
        <taxon>Bacillati</taxon>
        <taxon>Bacillota</taxon>
        <taxon>Bacilli</taxon>
        <taxon>Bacillales</taxon>
        <taxon>Bacillaceae</taxon>
        <taxon>Oceanobacillus</taxon>
    </lineage>
</organism>
<feature type="domain" description="HTH marR-type" evidence="4">
    <location>
        <begin position="11"/>
        <end position="142"/>
    </location>
</feature>
<dbReference type="Pfam" id="PF01047">
    <property type="entry name" value="MarR"/>
    <property type="match status" value="1"/>
</dbReference>
<comment type="caution">
    <text evidence="5">The sequence shown here is derived from an EMBL/GenBank/DDBJ whole genome shotgun (WGS) entry which is preliminary data.</text>
</comment>